<dbReference type="PANTHER" id="PTHR31286">
    <property type="entry name" value="GLYCINE-RICH CELL WALL STRUCTURAL PROTEIN 1.8-LIKE"/>
    <property type="match status" value="1"/>
</dbReference>
<gene>
    <name evidence="1" type="ORF">GIB67_039520</name>
</gene>
<dbReference type="Proteomes" id="UP000541444">
    <property type="component" value="Unassembled WGS sequence"/>
</dbReference>
<reference evidence="1 2" key="1">
    <citation type="journal article" date="2020" name="IScience">
        <title>Genome Sequencing of the Endangered Kingdonia uniflora (Circaeasteraceae, Ranunculales) Reveals Potential Mechanisms of Evolutionary Specialization.</title>
        <authorList>
            <person name="Sun Y."/>
            <person name="Deng T."/>
            <person name="Zhang A."/>
            <person name="Moore M.J."/>
            <person name="Landis J.B."/>
            <person name="Lin N."/>
            <person name="Zhang H."/>
            <person name="Zhang X."/>
            <person name="Huang J."/>
            <person name="Zhang X."/>
            <person name="Sun H."/>
            <person name="Wang H."/>
        </authorList>
    </citation>
    <scope>NUCLEOTIDE SEQUENCE [LARGE SCALE GENOMIC DNA]</scope>
    <source>
        <strain evidence="1">TB1705</strain>
        <tissue evidence="1">Leaf</tissue>
    </source>
</reference>
<keyword evidence="2" id="KW-1185">Reference proteome</keyword>
<organism evidence="1 2">
    <name type="scientific">Kingdonia uniflora</name>
    <dbReference type="NCBI Taxonomy" id="39325"/>
    <lineage>
        <taxon>Eukaryota</taxon>
        <taxon>Viridiplantae</taxon>
        <taxon>Streptophyta</taxon>
        <taxon>Embryophyta</taxon>
        <taxon>Tracheophyta</taxon>
        <taxon>Spermatophyta</taxon>
        <taxon>Magnoliopsida</taxon>
        <taxon>Ranunculales</taxon>
        <taxon>Circaeasteraceae</taxon>
        <taxon>Kingdonia</taxon>
    </lineage>
</organism>
<protein>
    <recommendedName>
        <fullName evidence="3">DUF4283 domain-containing protein</fullName>
    </recommendedName>
</protein>
<evidence type="ECO:0008006" key="3">
    <source>
        <dbReference type="Google" id="ProtNLM"/>
    </source>
</evidence>
<dbReference type="InterPro" id="IPR040256">
    <property type="entry name" value="At4g02000-like"/>
</dbReference>
<sequence>KGFFYKIARWTVNFDPKKNSPLAPVWIQFLGLMLHLQNNGIVEELAGLVGKYLITDTTTLSLSRPRTVRVCVEMNLMKELPTKVDLALYKSFIMKQSILYERLLRFCTHCVLQGHNKACCTKLHPILVPDKREVIKHGKVTTMGSLGQSHSNVSIPQTIEILEPVETEIELHAGTVNGANSSAHKSNYFTNNEAVTNDNIGTGNWDSNGADGILISSNGALSSGVEGNSY</sequence>
<evidence type="ECO:0000313" key="2">
    <source>
        <dbReference type="Proteomes" id="UP000541444"/>
    </source>
</evidence>
<proteinExistence type="predicted"/>
<accession>A0A7J7LIR7</accession>
<dbReference type="AlphaFoldDB" id="A0A7J7LIR7"/>
<dbReference type="EMBL" id="JACGCM010002254">
    <property type="protein sequence ID" value="KAF6142556.1"/>
    <property type="molecule type" value="Genomic_DNA"/>
</dbReference>
<dbReference type="OrthoDB" id="1751950at2759"/>
<name>A0A7J7LIR7_9MAGN</name>
<dbReference type="PANTHER" id="PTHR31286:SF180">
    <property type="entry name" value="OS10G0362600 PROTEIN"/>
    <property type="match status" value="1"/>
</dbReference>
<feature type="non-terminal residue" evidence="1">
    <location>
        <position position="1"/>
    </location>
</feature>
<evidence type="ECO:0000313" key="1">
    <source>
        <dbReference type="EMBL" id="KAF6142556.1"/>
    </source>
</evidence>
<comment type="caution">
    <text evidence="1">The sequence shown here is derived from an EMBL/GenBank/DDBJ whole genome shotgun (WGS) entry which is preliminary data.</text>
</comment>